<organism evidence="9 10">
    <name type="scientific">Acetobacter persici</name>
    <dbReference type="NCBI Taxonomy" id="1076596"/>
    <lineage>
        <taxon>Bacteria</taxon>
        <taxon>Pseudomonadati</taxon>
        <taxon>Pseudomonadota</taxon>
        <taxon>Alphaproteobacteria</taxon>
        <taxon>Acetobacterales</taxon>
        <taxon>Acetobacteraceae</taxon>
        <taxon>Acetobacter</taxon>
    </lineage>
</organism>
<accession>A0A1U9LF22</accession>
<dbReference type="PANTHER" id="PTHR22926:SF3">
    <property type="entry name" value="UNDECAPRENYL-PHOSPHATE ALPHA-N-ACETYLGLUCOSAMINYL 1-PHOSPHATE TRANSFERASE"/>
    <property type="match status" value="1"/>
</dbReference>
<evidence type="ECO:0000256" key="4">
    <source>
        <dbReference type="ARBA" id="ARBA00022692"/>
    </source>
</evidence>
<evidence type="ECO:0000256" key="5">
    <source>
        <dbReference type="ARBA" id="ARBA00022989"/>
    </source>
</evidence>
<protein>
    <submittedName>
        <fullName evidence="9">UDP-phosphate alpha-N-acetylglucosaminephosphotransferase</fullName>
    </submittedName>
</protein>
<comment type="subcellular location">
    <subcellularLocation>
        <location evidence="1">Cell membrane</location>
        <topology evidence="1">Multi-pass membrane protein</topology>
    </subcellularLocation>
</comment>
<feature type="transmembrane region" description="Helical" evidence="8">
    <location>
        <begin position="236"/>
        <end position="256"/>
    </location>
</feature>
<feature type="transmembrane region" description="Helical" evidence="8">
    <location>
        <begin position="29"/>
        <end position="52"/>
    </location>
</feature>
<sequence length="369" mass="38719">MPLPCTYSLAPAILEAAQPAETMSIAPSSSFLAVFCLISAVFFTGFLVKMMIRVAVLDHPGHRSAHERPTPKGGGVGVMATFFVLCPILLAETGQPVLSAPVLLTALATALLAGVSWLDDLYQWPPSIKFAAQCLAAALVVAGGTSLPLPMTWGGPIAGALISALWLVFITNAINFMDGLNGLISGSLAVGCLLIALTGPAFGVPDLFWPALLLCACLCGFLPFNYPKARIFLGDVGSQGCGLLAGAAALHVAHATPLPSGWLLGPCLLFPLIYDVLFTLVRRKLAGHSLVQAHRGHLYQVLHRSGVNPALITLAEWGFVVWGAVVAHFIAPLPVLPGLACGLGLLLVPQLLWTGCAIQQTRRHPVGPW</sequence>
<dbReference type="CDD" id="cd06854">
    <property type="entry name" value="GT_WbpL_WbcO_like"/>
    <property type="match status" value="1"/>
</dbReference>
<feature type="transmembrane region" description="Helical" evidence="8">
    <location>
        <begin position="97"/>
        <end position="118"/>
    </location>
</feature>
<dbReference type="GO" id="GO:0005886">
    <property type="term" value="C:plasma membrane"/>
    <property type="evidence" value="ECO:0007669"/>
    <property type="project" value="UniProtKB-SubCell"/>
</dbReference>
<dbReference type="KEGG" id="aper:A0U91_08160"/>
<feature type="transmembrane region" description="Helical" evidence="8">
    <location>
        <begin position="207"/>
        <end position="224"/>
    </location>
</feature>
<keyword evidence="2" id="KW-1003">Cell membrane</keyword>
<keyword evidence="7" id="KW-0460">Magnesium</keyword>
<feature type="transmembrane region" description="Helical" evidence="8">
    <location>
        <begin position="336"/>
        <end position="353"/>
    </location>
</feature>
<evidence type="ECO:0000256" key="6">
    <source>
        <dbReference type="ARBA" id="ARBA00023136"/>
    </source>
</evidence>
<evidence type="ECO:0000256" key="3">
    <source>
        <dbReference type="ARBA" id="ARBA00022679"/>
    </source>
</evidence>
<dbReference type="InterPro" id="IPR000715">
    <property type="entry name" value="Glycosyl_transferase_4"/>
</dbReference>
<dbReference type="Proteomes" id="UP000189055">
    <property type="component" value="Chromosome"/>
</dbReference>
<feature type="binding site" evidence="7">
    <location>
        <position position="175"/>
    </location>
    <ligand>
        <name>Mg(2+)</name>
        <dbReference type="ChEBI" id="CHEBI:18420"/>
    </ligand>
</feature>
<dbReference type="GO" id="GO:0009103">
    <property type="term" value="P:lipopolysaccharide biosynthetic process"/>
    <property type="evidence" value="ECO:0007669"/>
    <property type="project" value="TreeGrafter"/>
</dbReference>
<dbReference type="GO" id="GO:0071555">
    <property type="term" value="P:cell wall organization"/>
    <property type="evidence" value="ECO:0007669"/>
    <property type="project" value="TreeGrafter"/>
</dbReference>
<feature type="binding site" evidence="7">
    <location>
        <position position="235"/>
    </location>
    <ligand>
        <name>Mg(2+)</name>
        <dbReference type="ChEBI" id="CHEBI:18420"/>
    </ligand>
</feature>
<feature type="transmembrane region" description="Helical" evidence="8">
    <location>
        <begin position="183"/>
        <end position="201"/>
    </location>
</feature>
<dbReference type="EMBL" id="CP014687">
    <property type="protein sequence ID" value="AQT04900.1"/>
    <property type="molecule type" value="Genomic_DNA"/>
</dbReference>
<keyword evidence="5 8" id="KW-1133">Transmembrane helix</keyword>
<evidence type="ECO:0000313" key="10">
    <source>
        <dbReference type="Proteomes" id="UP000189055"/>
    </source>
</evidence>
<dbReference type="PANTHER" id="PTHR22926">
    <property type="entry name" value="PHOSPHO-N-ACETYLMURAMOYL-PENTAPEPTIDE-TRANSFERASE"/>
    <property type="match status" value="1"/>
</dbReference>
<name>A0A1U9LF22_9PROT</name>
<evidence type="ECO:0000256" key="2">
    <source>
        <dbReference type="ARBA" id="ARBA00022475"/>
    </source>
</evidence>
<keyword evidence="7" id="KW-0479">Metal-binding</keyword>
<feature type="transmembrane region" description="Helical" evidence="8">
    <location>
        <begin position="73"/>
        <end position="91"/>
    </location>
</feature>
<keyword evidence="3 9" id="KW-0808">Transferase</keyword>
<evidence type="ECO:0000256" key="8">
    <source>
        <dbReference type="SAM" id="Phobius"/>
    </source>
</evidence>
<evidence type="ECO:0000256" key="7">
    <source>
        <dbReference type="PIRSR" id="PIRSR600715-1"/>
    </source>
</evidence>
<gene>
    <name evidence="9" type="ORF">A0U91_08160</name>
</gene>
<keyword evidence="4 8" id="KW-0812">Transmembrane</keyword>
<evidence type="ECO:0000256" key="1">
    <source>
        <dbReference type="ARBA" id="ARBA00004651"/>
    </source>
</evidence>
<proteinExistence type="predicted"/>
<dbReference type="GO" id="GO:0044038">
    <property type="term" value="P:cell wall macromolecule biosynthetic process"/>
    <property type="evidence" value="ECO:0007669"/>
    <property type="project" value="TreeGrafter"/>
</dbReference>
<feature type="transmembrane region" description="Helical" evidence="8">
    <location>
        <begin position="130"/>
        <end position="151"/>
    </location>
</feature>
<dbReference type="STRING" id="1076596.A0U91_08160"/>
<feature type="transmembrane region" description="Helical" evidence="8">
    <location>
        <begin position="262"/>
        <end position="281"/>
    </location>
</feature>
<feature type="transmembrane region" description="Helical" evidence="8">
    <location>
        <begin position="157"/>
        <end position="176"/>
    </location>
</feature>
<feature type="transmembrane region" description="Helical" evidence="8">
    <location>
        <begin position="310"/>
        <end position="330"/>
    </location>
</feature>
<evidence type="ECO:0000313" key="9">
    <source>
        <dbReference type="EMBL" id="AQT04900.1"/>
    </source>
</evidence>
<dbReference type="GO" id="GO:0016780">
    <property type="term" value="F:phosphotransferase activity, for other substituted phosphate groups"/>
    <property type="evidence" value="ECO:0007669"/>
    <property type="project" value="InterPro"/>
</dbReference>
<keyword evidence="6 8" id="KW-0472">Membrane</keyword>
<dbReference type="RefSeq" id="WP_077930731.1">
    <property type="nucleotide sequence ID" value="NZ_CP014687.1"/>
</dbReference>
<reference evidence="9 10" key="1">
    <citation type="submission" date="2016-03" db="EMBL/GenBank/DDBJ databases">
        <title>Acetic acid bacteria sequencing.</title>
        <authorList>
            <person name="Brandt J."/>
            <person name="Jakob F."/>
            <person name="Vogel R.F."/>
        </authorList>
    </citation>
    <scope>NUCLEOTIDE SEQUENCE [LARGE SCALE GENOMIC DNA]</scope>
    <source>
        <strain evidence="9 10">TMW2.1084</strain>
    </source>
</reference>
<comment type="cofactor">
    <cofactor evidence="7">
        <name>Mg(2+)</name>
        <dbReference type="ChEBI" id="CHEBI:18420"/>
    </cofactor>
</comment>
<dbReference type="AlphaFoldDB" id="A0A1U9LF22"/>
<dbReference type="Pfam" id="PF00953">
    <property type="entry name" value="Glycos_transf_4"/>
    <property type="match status" value="1"/>
</dbReference>
<dbReference type="GO" id="GO:0046872">
    <property type="term" value="F:metal ion binding"/>
    <property type="evidence" value="ECO:0007669"/>
    <property type="project" value="UniProtKB-KW"/>
</dbReference>